<dbReference type="InterPro" id="IPR036047">
    <property type="entry name" value="F-box-like_dom_sf"/>
</dbReference>
<evidence type="ECO:0000259" key="1">
    <source>
        <dbReference type="PROSITE" id="PS50181"/>
    </source>
</evidence>
<evidence type="ECO:0000313" key="2">
    <source>
        <dbReference type="EMBL" id="TGJ80960.1"/>
    </source>
</evidence>
<dbReference type="PROSITE" id="PS50181">
    <property type="entry name" value="FBOX"/>
    <property type="match status" value="1"/>
</dbReference>
<comment type="caution">
    <text evidence="2">The sequence shown here is derived from an EMBL/GenBank/DDBJ whole genome shotgun (WGS) entry which is preliminary data.</text>
</comment>
<dbReference type="AlphaFoldDB" id="A0A4Z0YPP9"/>
<name>A0A4Z0YPP9_9PEZI</name>
<dbReference type="EMBL" id="SKBN01000193">
    <property type="protein sequence ID" value="TGJ80960.1"/>
    <property type="molecule type" value="Genomic_DNA"/>
</dbReference>
<protein>
    <recommendedName>
        <fullName evidence="1">F-box domain-containing protein</fullName>
    </recommendedName>
</protein>
<dbReference type="STRING" id="37992.A0A4Z0YPP9"/>
<proteinExistence type="predicted"/>
<keyword evidence="3" id="KW-1185">Reference proteome</keyword>
<organism evidence="2 3">
    <name type="scientific">Xylaria hypoxylon</name>
    <dbReference type="NCBI Taxonomy" id="37992"/>
    <lineage>
        <taxon>Eukaryota</taxon>
        <taxon>Fungi</taxon>
        <taxon>Dikarya</taxon>
        <taxon>Ascomycota</taxon>
        <taxon>Pezizomycotina</taxon>
        <taxon>Sordariomycetes</taxon>
        <taxon>Xylariomycetidae</taxon>
        <taxon>Xylariales</taxon>
        <taxon>Xylariaceae</taxon>
        <taxon>Xylaria</taxon>
    </lineage>
</organism>
<dbReference type="InterPro" id="IPR001810">
    <property type="entry name" value="F-box_dom"/>
</dbReference>
<gene>
    <name evidence="2" type="ORF">E0Z10_g7807</name>
</gene>
<dbReference type="SUPFAM" id="SSF81383">
    <property type="entry name" value="F-box domain"/>
    <property type="match status" value="1"/>
</dbReference>
<sequence>MSAQPPEPMSVCRITLQKNQVASIAYMGGTFITTSTSQIYLAMAPSSTRAVPVVPHQGDNIAYLAPSQLEVYAYRKSRIVDYTLDDADLETRCPLDNGRHLIPPQDSLGQLDMLPLELLTCIFLTLDLPLLTIFRRVNRRAMCLVDSLHQYQMVLKHCPNVLRAITSIDARYFDCRTLYKTLSTTKCEACDRFGGYLYLITCKRVCYFCFTLNPDYLPVSATRAAKHLGLPRKEIKHLPHILSLPGKYTAFGKLSRNRITLFDRQAVLKSTLKTSTLAIDDSIRQQDLTTRGPRRHMSIISAPCFGSSGLSADWGFYCAGCRESKELEKNLRNKYTANGIVDHIRRYGTVMVVDQQIKHTLTPDNLNLIPPPFSPKH</sequence>
<dbReference type="Proteomes" id="UP000297716">
    <property type="component" value="Unassembled WGS sequence"/>
</dbReference>
<dbReference type="OrthoDB" id="2687876at2759"/>
<evidence type="ECO:0000313" key="3">
    <source>
        <dbReference type="Proteomes" id="UP000297716"/>
    </source>
</evidence>
<reference evidence="2 3" key="1">
    <citation type="submission" date="2019-03" db="EMBL/GenBank/DDBJ databases">
        <title>Draft genome sequence of Xylaria hypoxylon DSM 108379, a ubiquitous saprotrophic-parasitic fungi on hardwood.</title>
        <authorList>
            <person name="Buettner E."/>
            <person name="Leonhardt S."/>
            <person name="Gebauer A.M."/>
            <person name="Liers C."/>
            <person name="Hofrichter M."/>
            <person name="Kellner H."/>
        </authorList>
    </citation>
    <scope>NUCLEOTIDE SEQUENCE [LARGE SCALE GENOMIC DNA]</scope>
    <source>
        <strain evidence="2 3">DSM 108379</strain>
    </source>
</reference>
<feature type="domain" description="F-box" evidence="1">
    <location>
        <begin position="108"/>
        <end position="154"/>
    </location>
</feature>
<accession>A0A4Z0YPP9</accession>